<name>A0A8H5MT43_9HYPO</name>
<accession>A0A8H5MT43</accession>
<protein>
    <submittedName>
        <fullName evidence="2">Uncharacterized protein</fullName>
    </submittedName>
</protein>
<evidence type="ECO:0000256" key="1">
    <source>
        <dbReference type="SAM" id="MobiDB-lite"/>
    </source>
</evidence>
<feature type="region of interest" description="Disordered" evidence="1">
    <location>
        <begin position="29"/>
        <end position="66"/>
    </location>
</feature>
<feature type="compositionally biased region" description="Acidic residues" evidence="1">
    <location>
        <begin position="207"/>
        <end position="219"/>
    </location>
</feature>
<reference evidence="2 3" key="1">
    <citation type="submission" date="2020-05" db="EMBL/GenBank/DDBJ databases">
        <title>Identification and distribution of gene clusters putatively required for synthesis of sphingolipid metabolism inhibitors in phylogenetically diverse species of the filamentous fungus Fusarium.</title>
        <authorList>
            <person name="Kim H.-S."/>
            <person name="Busman M."/>
            <person name="Brown D.W."/>
            <person name="Divon H."/>
            <person name="Uhlig S."/>
            <person name="Proctor R.H."/>
        </authorList>
    </citation>
    <scope>NUCLEOTIDE SEQUENCE [LARGE SCALE GENOMIC DNA]</scope>
    <source>
        <strain evidence="2 3">NRRL 53147</strain>
    </source>
</reference>
<dbReference type="Proteomes" id="UP000522262">
    <property type="component" value="Unassembled WGS sequence"/>
</dbReference>
<feature type="region of interest" description="Disordered" evidence="1">
    <location>
        <begin position="97"/>
        <end position="126"/>
    </location>
</feature>
<feature type="region of interest" description="Disordered" evidence="1">
    <location>
        <begin position="190"/>
        <end position="219"/>
    </location>
</feature>
<keyword evidence="3" id="KW-1185">Reference proteome</keyword>
<evidence type="ECO:0000313" key="2">
    <source>
        <dbReference type="EMBL" id="KAF5539140.1"/>
    </source>
</evidence>
<dbReference type="EMBL" id="JAAOAM010000207">
    <property type="protein sequence ID" value="KAF5539140.1"/>
    <property type="molecule type" value="Genomic_DNA"/>
</dbReference>
<feature type="compositionally biased region" description="Acidic residues" evidence="1">
    <location>
        <begin position="100"/>
        <end position="126"/>
    </location>
</feature>
<dbReference type="AlphaFoldDB" id="A0A8H5MT43"/>
<evidence type="ECO:0000313" key="3">
    <source>
        <dbReference type="Proteomes" id="UP000522262"/>
    </source>
</evidence>
<feature type="compositionally biased region" description="Acidic residues" evidence="1">
    <location>
        <begin position="32"/>
        <end position="66"/>
    </location>
</feature>
<proteinExistence type="predicted"/>
<feature type="compositionally biased region" description="Basic and acidic residues" evidence="1">
    <location>
        <begin position="196"/>
        <end position="206"/>
    </location>
</feature>
<comment type="caution">
    <text evidence="2">The sequence shown here is derived from an EMBL/GenBank/DDBJ whole genome shotgun (WGS) entry which is preliminary data.</text>
</comment>
<sequence>MSSEDVGKTVELDEVIDWADDVDVSEVVVDNTTDEDEGEDEAIDNEAVDDLADEEDVADEVEDADDGDDVAVEVANADEAAKHRYDADEVVVEDVKDTEEVTSDADVEDSDELESAEEVEVEGAAEDDEGIGPIFKMKSVPVVDCTIALAISVTSLQTCLQVISTSKARYRIVPLWQVGAVDVEDVGGADEVESAEEVKEADKVESSEDVEDTEDEDEDGRDITVAAVYAAEDPKPVPAWHTGAADVVAEAEEDVDDVDSADEVVDNCIDAEVVDDGRDWTRAMSCPLLPLAVEVTWLYSTQS</sequence>
<organism evidence="2 3">
    <name type="scientific">Fusarium mexicanum</name>
    <dbReference type="NCBI Taxonomy" id="751941"/>
    <lineage>
        <taxon>Eukaryota</taxon>
        <taxon>Fungi</taxon>
        <taxon>Dikarya</taxon>
        <taxon>Ascomycota</taxon>
        <taxon>Pezizomycotina</taxon>
        <taxon>Sordariomycetes</taxon>
        <taxon>Hypocreomycetidae</taxon>
        <taxon>Hypocreales</taxon>
        <taxon>Nectriaceae</taxon>
        <taxon>Fusarium</taxon>
        <taxon>Fusarium fujikuroi species complex</taxon>
    </lineage>
</organism>
<gene>
    <name evidence="2" type="ORF">FMEXI_9109</name>
</gene>